<protein>
    <recommendedName>
        <fullName evidence="2">HTH cro/C1-type domain-containing protein</fullName>
    </recommendedName>
</protein>
<dbReference type="SMART" id="SM00530">
    <property type="entry name" value="HTH_XRE"/>
    <property type="match status" value="1"/>
</dbReference>
<dbReference type="KEGG" id="meti:DK427_04195"/>
<dbReference type="EMBL" id="CP029551">
    <property type="protein sequence ID" value="AWN35042.1"/>
    <property type="molecule type" value="Genomic_DNA"/>
</dbReference>
<dbReference type="OrthoDB" id="9794834at2"/>
<feature type="domain" description="HTH cro/C1-type" evidence="2">
    <location>
        <begin position="92"/>
        <end position="146"/>
    </location>
</feature>
<dbReference type="Gene3D" id="1.10.260.40">
    <property type="entry name" value="lambda repressor-like DNA-binding domains"/>
    <property type="match status" value="1"/>
</dbReference>
<sequence length="482" mass="53535">MSAISETVDPRDLIDIFGFYDAELSVEEHARASTQRFVRTHTDLSFWSEGEGGLVLTAAQAREAFGWTVLRELLDRVTVPLIHRGCQVGPVLRERREEVQISVQQLARTTGLQVADIEAAEAGRRSMPMTVLTRLARALALDPLRIGFVENGGGDVSLGVRMRELQKVPTASLSPTLVLGLLEAAWVIGEQSRLEAQLDASRSRAITRLGFRPRALRDVAWPPAWQQGADLAHETRRLLGYEAEEPIHALLPEVEDRLAIPVVPLRMPVNFAGATIENGGTRGIVVNLNGINANVWTRRMTVAHELGHLLWDPSDDLARLRVNRYSDLTANAQSLTDLVEMRVNAFAAELLAPKAAVTRKYFEYGGGPEAVSRLTEEYGVSITALSWQLHNGSDGRIQQSRVRGVPNTKPSEKWRIDENRRTDFFVFDETPISRTGRFAEVSLQAYDMNVISDHTFAESLNTSQDRLRAHIGALRSLMQPVG</sequence>
<dbReference type="RefSeq" id="WP_109950173.1">
    <property type="nucleotide sequence ID" value="NZ_CP029551.1"/>
</dbReference>
<comment type="similarity">
    <text evidence="1">Belongs to the short-chain fatty acyl-CoA assimilation regulator (ScfR) family.</text>
</comment>
<evidence type="ECO:0000313" key="3">
    <source>
        <dbReference type="EMBL" id="AWN35042.1"/>
    </source>
</evidence>
<dbReference type="InterPro" id="IPR001387">
    <property type="entry name" value="Cro/C1-type_HTH"/>
</dbReference>
<organism evidence="3 4">
    <name type="scientific">Methylobacterium radiodurans</name>
    <dbReference type="NCBI Taxonomy" id="2202828"/>
    <lineage>
        <taxon>Bacteria</taxon>
        <taxon>Pseudomonadati</taxon>
        <taxon>Pseudomonadota</taxon>
        <taxon>Alphaproteobacteria</taxon>
        <taxon>Hyphomicrobiales</taxon>
        <taxon>Methylobacteriaceae</taxon>
        <taxon>Methylobacterium</taxon>
    </lineage>
</organism>
<dbReference type="AlphaFoldDB" id="A0A2U8VNR6"/>
<gene>
    <name evidence="3" type="ORF">DK427_04195</name>
</gene>
<evidence type="ECO:0000256" key="1">
    <source>
        <dbReference type="ARBA" id="ARBA00007227"/>
    </source>
</evidence>
<dbReference type="InterPro" id="IPR052345">
    <property type="entry name" value="Rad_response_metalloprotease"/>
</dbReference>
<dbReference type="GO" id="GO:0003677">
    <property type="term" value="F:DNA binding"/>
    <property type="evidence" value="ECO:0007669"/>
    <property type="project" value="InterPro"/>
</dbReference>
<dbReference type="Gene3D" id="1.10.10.2910">
    <property type="match status" value="1"/>
</dbReference>
<dbReference type="SUPFAM" id="SSF47413">
    <property type="entry name" value="lambda repressor-like DNA-binding domains"/>
    <property type="match status" value="1"/>
</dbReference>
<reference evidence="3 4" key="1">
    <citation type="submission" date="2018-05" db="EMBL/GenBank/DDBJ databases">
        <title>Complete Genome Sequence of Methylobacterium sp. 17Sr1-43.</title>
        <authorList>
            <person name="Srinivasan S."/>
        </authorList>
    </citation>
    <scope>NUCLEOTIDE SEQUENCE [LARGE SCALE GENOMIC DNA]</scope>
    <source>
        <strain evidence="3 4">17Sr1-43</strain>
    </source>
</reference>
<dbReference type="PROSITE" id="PS50943">
    <property type="entry name" value="HTH_CROC1"/>
    <property type="match status" value="1"/>
</dbReference>
<proteinExistence type="inferred from homology"/>
<accession>A0A2U8VNR6</accession>
<dbReference type="Pfam" id="PF13560">
    <property type="entry name" value="HTH_31"/>
    <property type="match status" value="1"/>
</dbReference>
<dbReference type="PANTHER" id="PTHR43236">
    <property type="entry name" value="ANTITOXIN HIGA1"/>
    <property type="match status" value="1"/>
</dbReference>
<dbReference type="InterPro" id="IPR010359">
    <property type="entry name" value="IrrE_HExxH"/>
</dbReference>
<dbReference type="PANTHER" id="PTHR43236:SF1">
    <property type="entry name" value="BLL7220 PROTEIN"/>
    <property type="match status" value="1"/>
</dbReference>
<evidence type="ECO:0000313" key="4">
    <source>
        <dbReference type="Proteomes" id="UP000246058"/>
    </source>
</evidence>
<keyword evidence="4" id="KW-1185">Reference proteome</keyword>
<dbReference type="Proteomes" id="UP000246058">
    <property type="component" value="Chromosome"/>
</dbReference>
<dbReference type="Pfam" id="PF06114">
    <property type="entry name" value="Peptidase_M78"/>
    <property type="match status" value="1"/>
</dbReference>
<evidence type="ECO:0000259" key="2">
    <source>
        <dbReference type="PROSITE" id="PS50943"/>
    </source>
</evidence>
<dbReference type="CDD" id="cd00093">
    <property type="entry name" value="HTH_XRE"/>
    <property type="match status" value="1"/>
</dbReference>
<name>A0A2U8VNR6_9HYPH</name>
<dbReference type="InterPro" id="IPR010982">
    <property type="entry name" value="Lambda_DNA-bd_dom_sf"/>
</dbReference>